<feature type="region of interest" description="Disordered" evidence="1">
    <location>
        <begin position="932"/>
        <end position="962"/>
    </location>
</feature>
<sequence length="962" mass="106993">MVWRWAFTLLFLINPAVSLITDQDSASLLLASELQEQQHPLDCSRTRILVYDLTHLDEEGMGGVLLKAAGAVAQAYYEGRTAILSDDPLSYGVPERYCKEEHQWDCWLKPISSCRVGGSVSSAELDSASARFGELPQIRNIKSKTERAKFDLFLADSVRARNHTDRVVYDHPLLGDAALYTCPEKYRKVVPDCDKWWAGELMAYVFRLEPGLQEVLDDYTSEIGYGRGSVAMHVRRGDAIDYLPEKLVTGGGQLQSQYDWPEYMRLLDLAREELTAADMPPQLIFIATDDKDASSQLPPDGVLPASSNFPAAKVVLSKWAKFSRQDDTAVHRARKMGGENAFDMVTEAIADLYLLSLGSVFIGSTSSTFGTFSSQCGMQNRGHDGGPKSLQYIDASDIASGKYKCPVTSYLILSSHDFETVSKVLLDETGTAVSFNKTSGIPQYKVDVVKRLFPPPPVKPEFARTVDRRLLTMPALAPRSVDTVISYDTKEYPFAEIIQNVIAPSAQDLSFIHEVQSVDNVALQMTATNLNPLNGSMSEFHDAFYRRLNADDKWPEFMEVWLKFVKEVVMPIFPNTAELVYQKTPTFRVQLPGSATVFSLHSDGDPTNLHPAGEVNFILPLTSGCGNSASTWVESLPFLGDYHPLGMEYGEMNIFDGNRCSFDFRAMTREAYKRTVEEQDTPITSFTTKQKFVIGSYYTTMRSDDNIAAGQAFDSPGLAREDDVCAAEPDLGESHLDPMALGHVMKQYDLKDPWDVVALFENQVAEYAGSKYAVALDTCTFAIFMALKYLNATGTVTIPASTYISVPASILHAGLEVKFDTDLEWSGTYRLDPYPVVDGAVRFTSGMYEKGTLHCLSFHRRKHLQIGRGGMILTDDPQAARWLRLARYNGRRTDIKYQEQEDFEVVGWNSYMTPEAAARGVYLMTKIPEHNADKSGSDGYSDLSKVSALQPRDPAAGPQPDI</sequence>
<dbReference type="AlphaFoldDB" id="A0A9W7GMN8"/>
<comment type="caution">
    <text evidence="3">The sequence shown here is derived from an EMBL/GenBank/DDBJ whole genome shotgun (WGS) entry which is preliminary data.</text>
</comment>
<gene>
    <name evidence="3" type="ORF">TrCOL_g5640</name>
</gene>
<keyword evidence="2" id="KW-0732">Signal</keyword>
<dbReference type="GO" id="GO:0046921">
    <property type="term" value="F:alpha-(1-&gt;6)-fucosyltransferase activity"/>
    <property type="evidence" value="ECO:0007669"/>
    <property type="project" value="TreeGrafter"/>
</dbReference>
<dbReference type="GO" id="GO:0006487">
    <property type="term" value="P:protein N-linked glycosylation"/>
    <property type="evidence" value="ECO:0007669"/>
    <property type="project" value="TreeGrafter"/>
</dbReference>
<feature type="signal peptide" evidence="2">
    <location>
        <begin position="1"/>
        <end position="18"/>
    </location>
</feature>
<reference evidence="4" key="1">
    <citation type="journal article" date="2023" name="Commun. Biol.">
        <title>Genome analysis of Parmales, the sister group of diatoms, reveals the evolutionary specialization of diatoms from phago-mixotrophs to photoautotrophs.</title>
        <authorList>
            <person name="Ban H."/>
            <person name="Sato S."/>
            <person name="Yoshikawa S."/>
            <person name="Yamada K."/>
            <person name="Nakamura Y."/>
            <person name="Ichinomiya M."/>
            <person name="Sato N."/>
            <person name="Blanc-Mathieu R."/>
            <person name="Endo H."/>
            <person name="Kuwata A."/>
            <person name="Ogata H."/>
        </authorList>
    </citation>
    <scope>NUCLEOTIDE SEQUENCE [LARGE SCALE GENOMIC DNA]</scope>
</reference>
<dbReference type="EMBL" id="BRYA01000334">
    <property type="protein sequence ID" value="GMI47183.1"/>
    <property type="molecule type" value="Genomic_DNA"/>
</dbReference>
<keyword evidence="4" id="KW-1185">Reference proteome</keyword>
<dbReference type="PANTHER" id="PTHR13132">
    <property type="entry name" value="ALPHA- 1,6 -FUCOSYLTRANSFERASE"/>
    <property type="match status" value="1"/>
</dbReference>
<accession>A0A9W7GMN8</accession>
<proteinExistence type="predicted"/>
<evidence type="ECO:0000256" key="2">
    <source>
        <dbReference type="SAM" id="SignalP"/>
    </source>
</evidence>
<dbReference type="Gene3D" id="3.40.640.10">
    <property type="entry name" value="Type I PLP-dependent aspartate aminotransferase-like (Major domain)"/>
    <property type="match status" value="2"/>
</dbReference>
<dbReference type="SUPFAM" id="SSF53383">
    <property type="entry name" value="PLP-dependent transferases"/>
    <property type="match status" value="1"/>
</dbReference>
<name>A0A9W7GMN8_9STRA</name>
<dbReference type="PANTHER" id="PTHR13132:SF29">
    <property type="entry name" value="ALPHA-(1,6)-FUCOSYLTRANSFERASE"/>
    <property type="match status" value="1"/>
</dbReference>
<dbReference type="Proteomes" id="UP001165065">
    <property type="component" value="Unassembled WGS sequence"/>
</dbReference>
<dbReference type="Gene3D" id="3.40.50.11350">
    <property type="match status" value="1"/>
</dbReference>
<evidence type="ECO:0000313" key="4">
    <source>
        <dbReference type="Proteomes" id="UP001165065"/>
    </source>
</evidence>
<dbReference type="InterPro" id="IPR015424">
    <property type="entry name" value="PyrdxlP-dep_Trfase"/>
</dbReference>
<dbReference type="Pfam" id="PF01041">
    <property type="entry name" value="DegT_DnrJ_EryC1"/>
    <property type="match status" value="2"/>
</dbReference>
<dbReference type="OrthoDB" id="190420at2759"/>
<organism evidence="3 4">
    <name type="scientific">Triparma columacea</name>
    <dbReference type="NCBI Taxonomy" id="722753"/>
    <lineage>
        <taxon>Eukaryota</taxon>
        <taxon>Sar</taxon>
        <taxon>Stramenopiles</taxon>
        <taxon>Ochrophyta</taxon>
        <taxon>Bolidophyceae</taxon>
        <taxon>Parmales</taxon>
        <taxon>Triparmaceae</taxon>
        <taxon>Triparma</taxon>
    </lineage>
</organism>
<dbReference type="InterPro" id="IPR015421">
    <property type="entry name" value="PyrdxlP-dep_Trfase_major"/>
</dbReference>
<dbReference type="InterPro" id="IPR000653">
    <property type="entry name" value="DegT/StrS_aminotransferase"/>
</dbReference>
<evidence type="ECO:0000313" key="3">
    <source>
        <dbReference type="EMBL" id="GMI47183.1"/>
    </source>
</evidence>
<protein>
    <submittedName>
        <fullName evidence="3">Uncharacterized protein</fullName>
    </submittedName>
</protein>
<feature type="chain" id="PRO_5040894622" evidence="2">
    <location>
        <begin position="19"/>
        <end position="962"/>
    </location>
</feature>
<evidence type="ECO:0000256" key="1">
    <source>
        <dbReference type="SAM" id="MobiDB-lite"/>
    </source>
</evidence>